<keyword evidence="2" id="KW-0547">Nucleotide-binding</keyword>
<feature type="compositionally biased region" description="Low complexity" evidence="5">
    <location>
        <begin position="13"/>
        <end position="22"/>
    </location>
</feature>
<evidence type="ECO:0000256" key="2">
    <source>
        <dbReference type="ARBA" id="ARBA00022741"/>
    </source>
</evidence>
<feature type="domain" description="ABC transporter" evidence="6">
    <location>
        <begin position="34"/>
        <end position="273"/>
    </location>
</feature>
<dbReference type="Pfam" id="PF00005">
    <property type="entry name" value="ABC_tran"/>
    <property type="match status" value="1"/>
</dbReference>
<organism evidence="7 8">
    <name type="scientific">Deinococcus radiopugnans ATCC 19172</name>
    <dbReference type="NCBI Taxonomy" id="585398"/>
    <lineage>
        <taxon>Bacteria</taxon>
        <taxon>Thermotogati</taxon>
        <taxon>Deinococcota</taxon>
        <taxon>Deinococci</taxon>
        <taxon>Deinococcales</taxon>
        <taxon>Deinococcaceae</taxon>
        <taxon>Deinococcus</taxon>
    </lineage>
</organism>
<evidence type="ECO:0000256" key="1">
    <source>
        <dbReference type="ARBA" id="ARBA00022448"/>
    </source>
</evidence>
<feature type="region of interest" description="Disordered" evidence="5">
    <location>
        <begin position="1"/>
        <end position="30"/>
    </location>
</feature>
<evidence type="ECO:0000256" key="5">
    <source>
        <dbReference type="SAM" id="MobiDB-lite"/>
    </source>
</evidence>
<evidence type="ECO:0000256" key="4">
    <source>
        <dbReference type="ARBA" id="ARBA00022967"/>
    </source>
</evidence>
<name>A0A5C4XYN6_9DEIO</name>
<dbReference type="GO" id="GO:0005524">
    <property type="term" value="F:ATP binding"/>
    <property type="evidence" value="ECO:0007669"/>
    <property type="project" value="UniProtKB-KW"/>
</dbReference>
<dbReference type="InterPro" id="IPR003439">
    <property type="entry name" value="ABC_transporter-like_ATP-bd"/>
</dbReference>
<keyword evidence="3 7" id="KW-0067">ATP-binding</keyword>
<dbReference type="InterPro" id="IPR003593">
    <property type="entry name" value="AAA+_ATPase"/>
</dbReference>
<evidence type="ECO:0000313" key="7">
    <source>
        <dbReference type="EMBL" id="TNM68257.1"/>
    </source>
</evidence>
<gene>
    <name evidence="7" type="ORF">FHR04_16745</name>
</gene>
<dbReference type="AlphaFoldDB" id="A0A5C4XYN6"/>
<dbReference type="PANTHER" id="PTHR42794:SF1">
    <property type="entry name" value="HEMIN IMPORT ATP-BINDING PROTEIN HMUV"/>
    <property type="match status" value="1"/>
</dbReference>
<dbReference type="PROSITE" id="PS00211">
    <property type="entry name" value="ABC_TRANSPORTER_1"/>
    <property type="match status" value="1"/>
</dbReference>
<dbReference type="Proteomes" id="UP000313988">
    <property type="component" value="Unassembled WGS sequence"/>
</dbReference>
<keyword evidence="1" id="KW-0813">Transport</keyword>
<dbReference type="EMBL" id="VDMO01000023">
    <property type="protein sequence ID" value="TNM68257.1"/>
    <property type="molecule type" value="Genomic_DNA"/>
</dbReference>
<accession>A0A5C4XYN6</accession>
<dbReference type="SMART" id="SM00382">
    <property type="entry name" value="AAA"/>
    <property type="match status" value="1"/>
</dbReference>
<dbReference type="CDD" id="cd03214">
    <property type="entry name" value="ABC_Iron-Siderophores_B12_Hemin"/>
    <property type="match status" value="1"/>
</dbReference>
<sequence>MKGGQRVKGSKGLGASSSALLSPATSNHQPSTALQAHNLHVHAGTFPAVRNVSATFETGRFSAVIGPNGAGKSTLLRALLGLNAPESGEVCLFGRSLGSWSRPERSRALAYLAQSEGLPDSATVRDVVALGRGAGEWRFGLLPTRPWTDADDAAVDSALDRTDTRRFEARKVAELSGGERQRVALARALAGQPRFLLLDEPTNHLDLAYALEVIRYLRCEVAGGLGVVAVLHDLNLAARADWLLLLHQGEVLASGPPETVLTPGNLLAAYGVRARVVRDADRLLVIPED</sequence>
<dbReference type="InterPro" id="IPR017871">
    <property type="entry name" value="ABC_transporter-like_CS"/>
</dbReference>
<dbReference type="Gene3D" id="3.40.50.300">
    <property type="entry name" value="P-loop containing nucleotide triphosphate hydrolases"/>
    <property type="match status" value="1"/>
</dbReference>
<dbReference type="PANTHER" id="PTHR42794">
    <property type="entry name" value="HEMIN IMPORT ATP-BINDING PROTEIN HMUV"/>
    <property type="match status" value="1"/>
</dbReference>
<dbReference type="SUPFAM" id="SSF52540">
    <property type="entry name" value="P-loop containing nucleoside triphosphate hydrolases"/>
    <property type="match status" value="1"/>
</dbReference>
<evidence type="ECO:0000259" key="6">
    <source>
        <dbReference type="PROSITE" id="PS50893"/>
    </source>
</evidence>
<evidence type="ECO:0000256" key="3">
    <source>
        <dbReference type="ARBA" id="ARBA00022840"/>
    </source>
</evidence>
<dbReference type="GO" id="GO:0016887">
    <property type="term" value="F:ATP hydrolysis activity"/>
    <property type="evidence" value="ECO:0007669"/>
    <property type="project" value="InterPro"/>
</dbReference>
<dbReference type="InterPro" id="IPR027417">
    <property type="entry name" value="P-loop_NTPase"/>
</dbReference>
<dbReference type="PROSITE" id="PS50893">
    <property type="entry name" value="ABC_TRANSPORTER_2"/>
    <property type="match status" value="1"/>
</dbReference>
<keyword evidence="4" id="KW-1278">Translocase</keyword>
<evidence type="ECO:0000313" key="8">
    <source>
        <dbReference type="Proteomes" id="UP000313988"/>
    </source>
</evidence>
<comment type="caution">
    <text evidence="7">The sequence shown here is derived from an EMBL/GenBank/DDBJ whole genome shotgun (WGS) entry which is preliminary data.</text>
</comment>
<protein>
    <submittedName>
        <fullName evidence="7">ABC transporter ATP-binding protein</fullName>
    </submittedName>
</protein>
<proteinExistence type="predicted"/>
<reference evidence="7 8" key="1">
    <citation type="submission" date="2019-06" db="EMBL/GenBank/DDBJ databases">
        <title>Genome sequence of Deinococcus radiopugnans ATCC 19172.</title>
        <authorList>
            <person name="Maclea K.S."/>
            <person name="Maynard C.R."/>
        </authorList>
    </citation>
    <scope>NUCLEOTIDE SEQUENCE [LARGE SCALE GENOMIC DNA]</scope>
    <source>
        <strain evidence="7 8">ATCC 19172</strain>
    </source>
</reference>
<dbReference type="OrthoDB" id="9787851at2"/>